<dbReference type="AlphaFoldDB" id="A0AAD8N027"/>
<gene>
    <name evidence="1" type="ORF">POM88_006508</name>
</gene>
<dbReference type="Proteomes" id="UP001237642">
    <property type="component" value="Unassembled WGS sequence"/>
</dbReference>
<keyword evidence="2" id="KW-1185">Reference proteome</keyword>
<dbReference type="EMBL" id="JAUIZM010000002">
    <property type="protein sequence ID" value="KAK1396645.1"/>
    <property type="molecule type" value="Genomic_DNA"/>
</dbReference>
<accession>A0AAD8N027</accession>
<dbReference type="SUPFAM" id="SSF101690">
    <property type="entry name" value="PAZ domain"/>
    <property type="match status" value="1"/>
</dbReference>
<dbReference type="PANTHER" id="PTHR22891">
    <property type="entry name" value="EUKARYOTIC TRANSLATION INITIATION FACTOR 2C"/>
    <property type="match status" value="1"/>
</dbReference>
<name>A0AAD8N027_9APIA</name>
<protein>
    <submittedName>
        <fullName evidence="1">Uncharacterized protein</fullName>
    </submittedName>
</protein>
<dbReference type="Gene3D" id="3.40.50.2300">
    <property type="match status" value="1"/>
</dbReference>
<sequence length="201" mass="22628">MVGKPKQPTYIPLELCSLVSLEHNHSSSYPVPGSYRLTTLQPAPLVEMSRQKPQDRMKTLRNALKNNNFADEPLLRACGVWVSFTQVEGRILAAPRLTIGNGEEVIPHSGRWNFNNKKLVDPTTITKWAVNFFVHYNFELLISDFIECGNLKGIVGSRQRSLISKYRASVRTQFPKGAFGGLLLELYLGMVSANLSSIRFF</sequence>
<organism evidence="1 2">
    <name type="scientific">Heracleum sosnowskyi</name>
    <dbReference type="NCBI Taxonomy" id="360622"/>
    <lineage>
        <taxon>Eukaryota</taxon>
        <taxon>Viridiplantae</taxon>
        <taxon>Streptophyta</taxon>
        <taxon>Embryophyta</taxon>
        <taxon>Tracheophyta</taxon>
        <taxon>Spermatophyta</taxon>
        <taxon>Magnoliopsida</taxon>
        <taxon>eudicotyledons</taxon>
        <taxon>Gunneridae</taxon>
        <taxon>Pentapetalae</taxon>
        <taxon>asterids</taxon>
        <taxon>campanulids</taxon>
        <taxon>Apiales</taxon>
        <taxon>Apiaceae</taxon>
        <taxon>Apioideae</taxon>
        <taxon>apioid superclade</taxon>
        <taxon>Tordylieae</taxon>
        <taxon>Tordyliinae</taxon>
        <taxon>Heracleum</taxon>
    </lineage>
</organism>
<comment type="caution">
    <text evidence="1">The sequence shown here is derived from an EMBL/GenBank/DDBJ whole genome shotgun (WGS) entry which is preliminary data.</text>
</comment>
<dbReference type="InterPro" id="IPR036085">
    <property type="entry name" value="PAZ_dom_sf"/>
</dbReference>
<reference evidence="1" key="1">
    <citation type="submission" date="2023-02" db="EMBL/GenBank/DDBJ databases">
        <title>Genome of toxic invasive species Heracleum sosnowskyi carries increased number of genes despite the absence of recent whole-genome duplications.</title>
        <authorList>
            <person name="Schelkunov M."/>
            <person name="Shtratnikova V."/>
            <person name="Makarenko M."/>
            <person name="Klepikova A."/>
            <person name="Omelchenko D."/>
            <person name="Novikova G."/>
            <person name="Obukhova E."/>
            <person name="Bogdanov V."/>
            <person name="Penin A."/>
            <person name="Logacheva M."/>
        </authorList>
    </citation>
    <scope>NUCLEOTIDE SEQUENCE</scope>
    <source>
        <strain evidence="1">Hsosn_3</strain>
        <tissue evidence="1">Leaf</tissue>
    </source>
</reference>
<evidence type="ECO:0000313" key="2">
    <source>
        <dbReference type="Proteomes" id="UP001237642"/>
    </source>
</evidence>
<evidence type="ECO:0000313" key="1">
    <source>
        <dbReference type="EMBL" id="KAK1396645.1"/>
    </source>
</evidence>
<reference evidence="1" key="2">
    <citation type="submission" date="2023-05" db="EMBL/GenBank/DDBJ databases">
        <authorList>
            <person name="Schelkunov M.I."/>
        </authorList>
    </citation>
    <scope>NUCLEOTIDE SEQUENCE</scope>
    <source>
        <strain evidence="1">Hsosn_3</strain>
        <tissue evidence="1">Leaf</tissue>
    </source>
</reference>
<proteinExistence type="predicted"/>